<dbReference type="Gene3D" id="3.90.1750.10">
    <property type="entry name" value="Hect, E3 ligase catalytic domains"/>
    <property type="match status" value="1"/>
</dbReference>
<dbReference type="GeneID" id="24426600"/>
<evidence type="ECO:0000313" key="10">
    <source>
        <dbReference type="Proteomes" id="UP000002899"/>
    </source>
</evidence>
<feature type="domain" description="HECT" evidence="8">
    <location>
        <begin position="964"/>
        <end position="1113"/>
    </location>
</feature>
<evidence type="ECO:0000313" key="9">
    <source>
        <dbReference type="EMBL" id="CCF76143.1"/>
    </source>
</evidence>
<dbReference type="PANTHER" id="PTHR45670">
    <property type="entry name" value="E3 UBIQUITIN-PROTEIN LIGASE TRIP12"/>
    <property type="match status" value="1"/>
</dbReference>
<organism evidence="9 10">
    <name type="scientific">Babesia microti (strain RI)</name>
    <dbReference type="NCBI Taxonomy" id="1133968"/>
    <lineage>
        <taxon>Eukaryota</taxon>
        <taxon>Sar</taxon>
        <taxon>Alveolata</taxon>
        <taxon>Apicomplexa</taxon>
        <taxon>Aconoidasida</taxon>
        <taxon>Piroplasmida</taxon>
        <taxon>Babesiidae</taxon>
        <taxon>Babesia</taxon>
    </lineage>
</organism>
<evidence type="ECO:0000259" key="8">
    <source>
        <dbReference type="PROSITE" id="PS50237"/>
    </source>
</evidence>
<dbReference type="Gene3D" id="1.25.10.10">
    <property type="entry name" value="Leucine-rich Repeat Variant"/>
    <property type="match status" value="1"/>
</dbReference>
<reference evidence="9 10" key="2">
    <citation type="journal article" date="2013" name="PLoS ONE">
        <title>Whole genome mapping and re-organization of the nuclear and mitochondrial genomes of Babesia microti isolates.</title>
        <authorList>
            <person name="Cornillot E."/>
            <person name="Dassouli A."/>
            <person name="Garg A."/>
            <person name="Pachikara N."/>
            <person name="Randazzo S."/>
            <person name="Depoix D."/>
            <person name="Carcy B."/>
            <person name="Delbecq S."/>
            <person name="Frutos R."/>
            <person name="Silva J.C."/>
            <person name="Sutton R."/>
            <person name="Krause P.J."/>
            <person name="Mamoun C.B."/>
        </authorList>
    </citation>
    <scope>NUCLEOTIDE SEQUENCE [LARGE SCALE GENOMIC DNA]</scope>
    <source>
        <strain evidence="9 10">RI</strain>
    </source>
</reference>
<dbReference type="SUPFAM" id="SSF56204">
    <property type="entry name" value="Hect, E3 ligase catalytic domain"/>
    <property type="match status" value="1"/>
</dbReference>
<gene>
    <name evidence="9" type="ORF">BmR1_04g09890</name>
</gene>
<dbReference type="Pfam" id="PF00632">
    <property type="entry name" value="HECT"/>
    <property type="match status" value="1"/>
</dbReference>
<dbReference type="SUPFAM" id="SSF48371">
    <property type="entry name" value="ARM repeat"/>
    <property type="match status" value="1"/>
</dbReference>
<dbReference type="RefSeq" id="XP_012650551.1">
    <property type="nucleotide sequence ID" value="XM_012795097.1"/>
</dbReference>
<dbReference type="InterPro" id="IPR035983">
    <property type="entry name" value="Hect_E3_ubiquitin_ligase"/>
</dbReference>
<dbReference type="Gene3D" id="3.30.2410.10">
    <property type="entry name" value="Hect, E3 ligase catalytic domain"/>
    <property type="match status" value="1"/>
</dbReference>
<keyword evidence="10" id="KW-1185">Reference proteome</keyword>
<dbReference type="GO" id="GO:0061630">
    <property type="term" value="F:ubiquitin protein ligase activity"/>
    <property type="evidence" value="ECO:0007669"/>
    <property type="project" value="UniProtKB-EC"/>
</dbReference>
<dbReference type="OrthoDB" id="409931at2759"/>
<protein>
    <recommendedName>
        <fullName evidence="3">HECT-type E3 ubiquitin transferase</fullName>
        <ecNumber evidence="3">2.3.2.26</ecNumber>
    </recommendedName>
</protein>
<dbReference type="GO" id="GO:0043161">
    <property type="term" value="P:proteasome-mediated ubiquitin-dependent protein catabolic process"/>
    <property type="evidence" value="ECO:0007669"/>
    <property type="project" value="TreeGrafter"/>
</dbReference>
<dbReference type="InterPro" id="IPR016024">
    <property type="entry name" value="ARM-type_fold"/>
</dbReference>
<feature type="compositionally biased region" description="Basic and acidic residues" evidence="7">
    <location>
        <begin position="26"/>
        <end position="40"/>
    </location>
</feature>
<dbReference type="EC" id="2.3.2.26" evidence="3"/>
<dbReference type="KEGG" id="bmic:BmR1_04g09890"/>
<proteinExistence type="inferred from homology"/>
<evidence type="ECO:0000256" key="5">
    <source>
        <dbReference type="ARBA" id="ARBA00022786"/>
    </source>
</evidence>
<feature type="region of interest" description="Disordered" evidence="7">
    <location>
        <begin position="1"/>
        <end position="40"/>
    </location>
</feature>
<keyword evidence="5 6" id="KW-0833">Ubl conjugation pathway</keyword>
<dbReference type="Proteomes" id="UP000002899">
    <property type="component" value="Chromosome IV"/>
</dbReference>
<dbReference type="InterPro" id="IPR011989">
    <property type="entry name" value="ARM-like"/>
</dbReference>
<comment type="similarity">
    <text evidence="2">Belongs to the UPL family. K-HECT subfamily.</text>
</comment>
<dbReference type="AlphaFoldDB" id="I7JA16"/>
<reference evidence="9 10" key="1">
    <citation type="journal article" date="2012" name="Nucleic Acids Res.">
        <title>Sequencing of the smallest Apicomplexan genome from the human pathogen Babesia microti.</title>
        <authorList>
            <person name="Cornillot E."/>
            <person name="Hadj-Kaddour K."/>
            <person name="Dassouli A."/>
            <person name="Noel B."/>
            <person name="Ranwez V."/>
            <person name="Vacherie B."/>
            <person name="Augagneur Y."/>
            <person name="Bres V."/>
            <person name="Duclos A."/>
            <person name="Randazzo S."/>
            <person name="Carcy B."/>
            <person name="Debierre-Grockiego F."/>
            <person name="Delbecq S."/>
            <person name="Moubri-Menage K."/>
            <person name="Shams-Eldin H."/>
            <person name="Usmani-Brown S."/>
            <person name="Bringaud F."/>
            <person name="Wincker P."/>
            <person name="Vivares C.P."/>
            <person name="Schwarz R.T."/>
            <person name="Schetters T.P."/>
            <person name="Krause P.J."/>
            <person name="Gorenflot A."/>
            <person name="Berry V."/>
            <person name="Barbe V."/>
            <person name="Ben Mamoun C."/>
        </authorList>
    </citation>
    <scope>NUCLEOTIDE SEQUENCE [LARGE SCALE GENOMIC DNA]</scope>
    <source>
        <strain evidence="9 10">RI</strain>
    </source>
</reference>
<dbReference type="InterPro" id="IPR000569">
    <property type="entry name" value="HECT_dom"/>
</dbReference>
<dbReference type="VEuPathDB" id="PiroplasmaDB:BmR1_04g09890"/>
<dbReference type="InterPro" id="IPR045322">
    <property type="entry name" value="HECTD1/TRIP12-like"/>
</dbReference>
<evidence type="ECO:0000256" key="2">
    <source>
        <dbReference type="ARBA" id="ARBA00006331"/>
    </source>
</evidence>
<evidence type="ECO:0000256" key="6">
    <source>
        <dbReference type="PROSITE-ProRule" id="PRU00104"/>
    </source>
</evidence>
<sequence>MEGEAPKTKRNTSYRRKLNRSVSQRAENDRSRGNDKGDDKLRQRTSLFDIPNWSEVLGHLRGGALQAIMLNDLNELLSYATEDLLFGFDCPSFLQTLSQLLQQPQEDFNSPDLAPMHVDPNFQMACSDCIHMILDIFPEESKFFDSNPKNFGFITSMLAQLEYVDLGEKLLAIIDKISKECPKVLITSNVIPNILKYIDFYPIATQILALETISRALSAVSSISNYDEYVKPSLLPITQFMLHQNERIRESSLLCFKCLASNNMINDINVTIPYLVFHKMKELLDTEVAIANTLHNHGDFKISKSVLDVVDISAAFISSSNCSAVRNAEHSGLVESIAKLFGIFVPKNYRATNLFAITRLLRFLDDLISTTTTSSAVSCNQKILNHFSRETIKQLLGVTKCSMIKSFEHVNKWLNLDDCMYDFSKYTAIKLPINCMNKQIQLELVAKGETTRLLSHPFVPFSRIVSYILKNEQVNLPFQLSLNDSKHPNPIVVTIDTEEHKSLLLEVLLRVTKGKTIEDIWQTPHVLEVIYPFDYKQADNCCFMDCRIKRLFTNGRDRYDKFDPQYELFKLSIKKFITEGAAIGERENDLFDKLMKDNTKLSVFTPQQVEMLVINELADTAMLGVQPWIIDAVSMKPEAFSLPLRRLLFYLEASNLSRSIAYIQNIIKTSLDTRLIVSNRENGSSITSALASFEMRLLRHYHHTLSASSNKAFSDNAECRLTDRVKVNLDRNNLLRGAAEAFRQINFDTQPIIEFCLVDENGIGTGPTLEVYNLILEQLRDLSETIVPLFSPQTSNGYFPSPLNQDVFTVVDEDVLPFFDTTLGDYGEVDSVNNYKRLVFGWWYFIGQLVACAMIDQRPLDIRLSPLFWSLVMTDNDVTTIPFTRVYNVKSAGICINNGITKYHPLKILSLLDYEMARSLANLQILTPKHLNEYLTDRGYKDLDSYYKDIVSDHFDKYSVSIFAFRKGYSTVLPLYALNLFNSDELSDWWNNDYIRFDLNEARNYIMADHGYTQDSKPFVWLLEVLSELSCDEIRLFLKFCTGSPILPHGGFKNLKPLMCVVKKPIESNQPCVLPSVMTCTNYLKLPDYPTKEMLKKMLLYAINEGQNEFELS</sequence>
<feature type="active site" description="Glycyl thioester intermediate" evidence="6">
    <location>
        <position position="1080"/>
    </location>
</feature>
<reference evidence="9 10" key="3">
    <citation type="journal article" date="2016" name="Sci. Rep.">
        <title>Genome-wide diversity and gene expression profiling of Babesia microti isolates identify polymorphic genes that mediate host-pathogen interactions.</title>
        <authorList>
            <person name="Silva J.C."/>
            <person name="Cornillot E."/>
            <person name="McCracken C."/>
            <person name="Usmani-Brown S."/>
            <person name="Dwivedi A."/>
            <person name="Ifeonu O.O."/>
            <person name="Crabtree J."/>
            <person name="Gotia H.T."/>
            <person name="Virji A.Z."/>
            <person name="Reynes C."/>
            <person name="Colinge J."/>
            <person name="Kumar V."/>
            <person name="Lawres L."/>
            <person name="Pazzi J.E."/>
            <person name="Pablo J.V."/>
            <person name="Hung C."/>
            <person name="Brancato J."/>
            <person name="Kumari P."/>
            <person name="Orvis J."/>
            <person name="Tretina K."/>
            <person name="Chibucos M."/>
            <person name="Ott S."/>
            <person name="Sadzewicz L."/>
            <person name="Sengamalay N."/>
            <person name="Shetty A.C."/>
            <person name="Su Q."/>
            <person name="Tallon L."/>
            <person name="Fraser C.M."/>
            <person name="Frutos R."/>
            <person name="Molina D.M."/>
            <person name="Krause P.J."/>
            <person name="Ben Mamoun C."/>
        </authorList>
    </citation>
    <scope>NUCLEOTIDE SEQUENCE [LARGE SCALE GENOMIC DNA]</scope>
    <source>
        <strain evidence="9 10">RI</strain>
    </source>
</reference>
<dbReference type="GO" id="GO:0000209">
    <property type="term" value="P:protein polyubiquitination"/>
    <property type="evidence" value="ECO:0007669"/>
    <property type="project" value="TreeGrafter"/>
</dbReference>
<keyword evidence="4" id="KW-0808">Transferase</keyword>
<accession>I7JA16</accession>
<name>I7JA16_BABMR</name>
<evidence type="ECO:0000256" key="4">
    <source>
        <dbReference type="ARBA" id="ARBA00022679"/>
    </source>
</evidence>
<dbReference type="PROSITE" id="PS50237">
    <property type="entry name" value="HECT"/>
    <property type="match status" value="1"/>
</dbReference>
<comment type="catalytic activity">
    <reaction evidence="1">
        <text>S-ubiquitinyl-[E2 ubiquitin-conjugating enzyme]-L-cysteine + [acceptor protein]-L-lysine = [E2 ubiquitin-conjugating enzyme]-L-cysteine + N(6)-ubiquitinyl-[acceptor protein]-L-lysine.</text>
        <dbReference type="EC" id="2.3.2.26"/>
    </reaction>
</comment>
<dbReference type="SMART" id="SM00119">
    <property type="entry name" value="HECTc"/>
    <property type="match status" value="1"/>
</dbReference>
<evidence type="ECO:0000256" key="1">
    <source>
        <dbReference type="ARBA" id="ARBA00000885"/>
    </source>
</evidence>
<evidence type="ECO:0000256" key="3">
    <source>
        <dbReference type="ARBA" id="ARBA00012485"/>
    </source>
</evidence>
<feature type="compositionally biased region" description="Basic residues" evidence="7">
    <location>
        <begin position="8"/>
        <end position="19"/>
    </location>
</feature>
<dbReference type="PANTHER" id="PTHR45670:SF1">
    <property type="entry name" value="E3 UBIQUITIN-PROTEIN LIGASE HECTD1"/>
    <property type="match status" value="1"/>
</dbReference>
<dbReference type="EMBL" id="LN871599">
    <property type="protein sequence ID" value="CCF76143.1"/>
    <property type="molecule type" value="Genomic_DNA"/>
</dbReference>
<evidence type="ECO:0000256" key="7">
    <source>
        <dbReference type="SAM" id="MobiDB-lite"/>
    </source>
</evidence>